<evidence type="ECO:0000256" key="6">
    <source>
        <dbReference type="ARBA" id="ARBA00022840"/>
    </source>
</evidence>
<dbReference type="EC" id="2.7.11.1" evidence="1"/>
<reference evidence="9 10" key="2">
    <citation type="journal article" date="2019" name="Mol. Ecol. Resour.">
        <title>Improving Illumina assemblies with Hi-C and long reads: an example with the North African dromedary.</title>
        <authorList>
            <person name="Elbers J.P."/>
            <person name="Rogers M.F."/>
            <person name="Perelman P.L."/>
            <person name="Proskuryakova A.A."/>
            <person name="Serdyukova N.A."/>
            <person name="Johnson W.E."/>
            <person name="Horin P."/>
            <person name="Corander J."/>
            <person name="Murphy D."/>
            <person name="Burger P.A."/>
        </authorList>
    </citation>
    <scope>NUCLEOTIDE SEQUENCE [LARGE SCALE GENOMIC DNA]</scope>
    <source>
        <strain evidence="9">Drom800</strain>
        <tissue evidence="9">Blood</tissue>
    </source>
</reference>
<dbReference type="SMART" id="SM00220">
    <property type="entry name" value="S_TKc"/>
    <property type="match status" value="1"/>
</dbReference>
<evidence type="ECO:0000256" key="4">
    <source>
        <dbReference type="ARBA" id="ARBA00022741"/>
    </source>
</evidence>
<keyword evidence="4" id="KW-0547">Nucleotide-binding</keyword>
<keyword evidence="5 9" id="KW-0418">Kinase</keyword>
<dbReference type="GO" id="GO:0050321">
    <property type="term" value="F:tau-protein kinase activity"/>
    <property type="evidence" value="ECO:0007669"/>
    <property type="project" value="TreeGrafter"/>
</dbReference>
<dbReference type="InterPro" id="IPR057380">
    <property type="entry name" value="UBA_SIK1/2/3"/>
</dbReference>
<feature type="region of interest" description="Disordered" evidence="7">
    <location>
        <begin position="363"/>
        <end position="387"/>
    </location>
</feature>
<reference evidence="9" key="1">
    <citation type="submission" date="2014-12" db="EMBL/GenBank/DDBJ databases">
        <authorList>
            <person name="Fitak R."/>
            <person name="Mohandesan E."/>
            <person name="Burger P.A."/>
            <person name="Jukka C."/>
        </authorList>
    </citation>
    <scope>NUCLEOTIDE SEQUENCE</scope>
    <source>
        <strain evidence="9">Drom800</strain>
        <tissue evidence="9">Blood</tissue>
    </source>
</reference>
<dbReference type="Proteomes" id="UP000299084">
    <property type="component" value="Unassembled WGS sequence"/>
</dbReference>
<accession>A0A5N4C8X3</accession>
<dbReference type="Pfam" id="PF00069">
    <property type="entry name" value="Pkinase"/>
    <property type="match status" value="1"/>
</dbReference>
<keyword evidence="2" id="KW-0723">Serine/threonine-protein kinase</keyword>
<evidence type="ECO:0000256" key="1">
    <source>
        <dbReference type="ARBA" id="ARBA00012513"/>
    </source>
</evidence>
<comment type="caution">
    <text evidence="9">The sequence shown here is derived from an EMBL/GenBank/DDBJ whole genome shotgun (WGS) entry which is preliminary data.</text>
</comment>
<sequence>MSWKDFGFSNLFTPGQLLKTWCGSPPYAAPELFEGKEYDGPKVDIWSLGVVLYVLVCGALPFDGSTLQNLRARVLSGKFRIPFFMSTVFPVSNLDPSAPPPPCHGKRVLLKPYQSWLQMLVRVKKQEKPTRSKELENLPVPPASGSSATLVLFVAECEHLIRHMLVLDPNKRLSMEQICKHKWMKLGDTDPNFDRLIAECQQLKEERQMDPLNEDVLLAMEDMGLDKERTLQVSPKELENKSLRSDAYDHYSAIYSLLCDRHKRHKTLRVGVPPSMPRAMAFQAPVNIQVGSDSSDRIQDKGRNTDFSNREYFERLSLFPSGAEGMCVHVCIAFQAEQAGTTMNISVPQVQLINPENQIVEASSSLSLRESAPDGTVNLDSDEGEEPSPEALVRYLSMRRHTVGVADPRTEVMEDLQKLLPGFPGVSPQAPFLQVAPNMTFMHNLLPMQNLQPTGQLEYKEQSLLQPPTLQLLNGMGPLGRRASDGGANIQLHAQQLLKRPRGPSPLVTMTPAVPAVTPVDEESSDGEPDQEAVQR</sequence>
<dbReference type="EMBL" id="JWIN03000033">
    <property type="protein sequence ID" value="KAB1254834.1"/>
    <property type="molecule type" value="Genomic_DNA"/>
</dbReference>
<feature type="domain" description="Protein kinase" evidence="8">
    <location>
        <begin position="1"/>
        <end position="184"/>
    </location>
</feature>
<dbReference type="Gene3D" id="1.10.510.10">
    <property type="entry name" value="Transferase(Phosphotransferase) domain 1"/>
    <property type="match status" value="2"/>
</dbReference>
<evidence type="ECO:0000313" key="9">
    <source>
        <dbReference type="EMBL" id="KAB1254834.1"/>
    </source>
</evidence>
<keyword evidence="6" id="KW-0067">ATP-binding</keyword>
<dbReference type="GO" id="GO:0005524">
    <property type="term" value="F:ATP binding"/>
    <property type="evidence" value="ECO:0007669"/>
    <property type="project" value="UniProtKB-KW"/>
</dbReference>
<evidence type="ECO:0000256" key="2">
    <source>
        <dbReference type="ARBA" id="ARBA00022527"/>
    </source>
</evidence>
<dbReference type="GO" id="GO:0005737">
    <property type="term" value="C:cytoplasm"/>
    <property type="evidence" value="ECO:0007669"/>
    <property type="project" value="TreeGrafter"/>
</dbReference>
<evidence type="ECO:0000313" key="10">
    <source>
        <dbReference type="Proteomes" id="UP000299084"/>
    </source>
</evidence>
<dbReference type="InterPro" id="IPR000719">
    <property type="entry name" value="Prot_kinase_dom"/>
</dbReference>
<dbReference type="SUPFAM" id="SSF56112">
    <property type="entry name" value="Protein kinase-like (PK-like)"/>
    <property type="match status" value="1"/>
</dbReference>
<dbReference type="GO" id="GO:0000226">
    <property type="term" value="P:microtubule cytoskeleton organization"/>
    <property type="evidence" value="ECO:0007669"/>
    <property type="project" value="TreeGrafter"/>
</dbReference>
<dbReference type="AlphaFoldDB" id="A0A5N4C8X3"/>
<feature type="compositionally biased region" description="Acidic residues" evidence="7">
    <location>
        <begin position="520"/>
        <end position="536"/>
    </location>
</feature>
<keyword evidence="3" id="KW-0808">Transferase</keyword>
<organism evidence="9 10">
    <name type="scientific">Camelus dromedarius</name>
    <name type="common">Dromedary</name>
    <name type="synonym">Arabian camel</name>
    <dbReference type="NCBI Taxonomy" id="9838"/>
    <lineage>
        <taxon>Eukaryota</taxon>
        <taxon>Metazoa</taxon>
        <taxon>Chordata</taxon>
        <taxon>Craniata</taxon>
        <taxon>Vertebrata</taxon>
        <taxon>Euteleostomi</taxon>
        <taxon>Mammalia</taxon>
        <taxon>Eutheria</taxon>
        <taxon>Laurasiatheria</taxon>
        <taxon>Artiodactyla</taxon>
        <taxon>Tylopoda</taxon>
        <taxon>Camelidae</taxon>
        <taxon>Camelus</taxon>
    </lineage>
</organism>
<protein>
    <recommendedName>
        <fullName evidence="1">non-specific serine/threonine protein kinase</fullName>
        <ecNumber evidence="1">2.7.11.1</ecNumber>
    </recommendedName>
</protein>
<dbReference type="PANTHER" id="PTHR24346:SF42">
    <property type="entry name" value="SERINE_THREONINE-PROTEIN KINASE SIK3"/>
    <property type="match status" value="1"/>
</dbReference>
<proteinExistence type="predicted"/>
<gene>
    <name evidence="9" type="ORF">Cadr_000028931</name>
</gene>
<evidence type="ECO:0000256" key="3">
    <source>
        <dbReference type="ARBA" id="ARBA00022679"/>
    </source>
</evidence>
<dbReference type="InterPro" id="IPR011009">
    <property type="entry name" value="Kinase-like_dom_sf"/>
</dbReference>
<dbReference type="EMBL" id="JWIN03000033">
    <property type="protein sequence ID" value="KAB1254832.1"/>
    <property type="molecule type" value="Genomic_DNA"/>
</dbReference>
<evidence type="ECO:0000256" key="7">
    <source>
        <dbReference type="SAM" id="MobiDB-lite"/>
    </source>
</evidence>
<feature type="region of interest" description="Disordered" evidence="7">
    <location>
        <begin position="501"/>
        <end position="536"/>
    </location>
</feature>
<keyword evidence="10" id="KW-1185">Reference proteome</keyword>
<evidence type="ECO:0000259" key="8">
    <source>
        <dbReference type="PROSITE" id="PS50011"/>
    </source>
</evidence>
<name>A0A5N4C8X3_CAMDR</name>
<dbReference type="GO" id="GO:0035556">
    <property type="term" value="P:intracellular signal transduction"/>
    <property type="evidence" value="ECO:0007669"/>
    <property type="project" value="TreeGrafter"/>
</dbReference>
<dbReference type="Pfam" id="PF23312">
    <property type="entry name" value="UBA_SIK3"/>
    <property type="match status" value="1"/>
</dbReference>
<dbReference type="PANTHER" id="PTHR24346">
    <property type="entry name" value="MAP/MICROTUBULE AFFINITY-REGULATING KINASE"/>
    <property type="match status" value="1"/>
</dbReference>
<dbReference type="PROSITE" id="PS50011">
    <property type="entry name" value="PROTEIN_KINASE_DOM"/>
    <property type="match status" value="1"/>
</dbReference>
<evidence type="ECO:0000256" key="5">
    <source>
        <dbReference type="ARBA" id="ARBA00022777"/>
    </source>
</evidence>